<organism evidence="1 2">
    <name type="scientific">Plakobranchus ocellatus</name>
    <dbReference type="NCBI Taxonomy" id="259542"/>
    <lineage>
        <taxon>Eukaryota</taxon>
        <taxon>Metazoa</taxon>
        <taxon>Spiralia</taxon>
        <taxon>Lophotrochozoa</taxon>
        <taxon>Mollusca</taxon>
        <taxon>Gastropoda</taxon>
        <taxon>Heterobranchia</taxon>
        <taxon>Euthyneura</taxon>
        <taxon>Panpulmonata</taxon>
        <taxon>Sacoglossa</taxon>
        <taxon>Placobranchoidea</taxon>
        <taxon>Plakobranchidae</taxon>
        <taxon>Plakobranchus</taxon>
    </lineage>
</organism>
<protein>
    <submittedName>
        <fullName evidence="1">Uncharacterized protein</fullName>
    </submittedName>
</protein>
<name>A0AAV3ZGW8_9GAST</name>
<evidence type="ECO:0000313" key="2">
    <source>
        <dbReference type="Proteomes" id="UP000735302"/>
    </source>
</evidence>
<proteinExistence type="predicted"/>
<gene>
    <name evidence="1" type="ORF">PoB_002106400</name>
</gene>
<dbReference type="EMBL" id="BLXT01002468">
    <property type="protein sequence ID" value="GFN94558.1"/>
    <property type="molecule type" value="Genomic_DNA"/>
</dbReference>
<reference evidence="1 2" key="1">
    <citation type="journal article" date="2021" name="Elife">
        <title>Chloroplast acquisition without the gene transfer in kleptoplastic sea slugs, Plakobranchus ocellatus.</title>
        <authorList>
            <person name="Maeda T."/>
            <person name="Takahashi S."/>
            <person name="Yoshida T."/>
            <person name="Shimamura S."/>
            <person name="Takaki Y."/>
            <person name="Nagai Y."/>
            <person name="Toyoda A."/>
            <person name="Suzuki Y."/>
            <person name="Arimoto A."/>
            <person name="Ishii H."/>
            <person name="Satoh N."/>
            <person name="Nishiyama T."/>
            <person name="Hasebe M."/>
            <person name="Maruyama T."/>
            <person name="Minagawa J."/>
            <person name="Obokata J."/>
            <person name="Shigenobu S."/>
        </authorList>
    </citation>
    <scope>NUCLEOTIDE SEQUENCE [LARGE SCALE GENOMIC DNA]</scope>
</reference>
<dbReference type="AlphaFoldDB" id="A0AAV3ZGW8"/>
<keyword evidence="2" id="KW-1185">Reference proteome</keyword>
<dbReference type="Proteomes" id="UP000735302">
    <property type="component" value="Unassembled WGS sequence"/>
</dbReference>
<sequence length="120" mass="13610">MIAATEGLNKRMIAATEGLNKRMTAATEGPNKRMIAATEGLNKRMIAATEAHQIEKKSKRMQLSFWMVNLMDSDFDFYVKPNYSKVISGFQALRQVEASVMWARTCDRLEHVDLRTVAIL</sequence>
<evidence type="ECO:0000313" key="1">
    <source>
        <dbReference type="EMBL" id="GFN94558.1"/>
    </source>
</evidence>
<accession>A0AAV3ZGW8</accession>
<comment type="caution">
    <text evidence="1">The sequence shown here is derived from an EMBL/GenBank/DDBJ whole genome shotgun (WGS) entry which is preliminary data.</text>
</comment>